<comment type="similarity">
    <text evidence="1 6">Belongs to the ATP:guanido phosphotransferase family.</text>
</comment>
<keyword evidence="2 7" id="KW-0808">Transferase</keyword>
<dbReference type="GO" id="GO:0005615">
    <property type="term" value="C:extracellular space"/>
    <property type="evidence" value="ECO:0007669"/>
    <property type="project" value="TreeGrafter"/>
</dbReference>
<evidence type="ECO:0000313" key="11">
    <source>
        <dbReference type="EMBL" id="CAJ1381462.1"/>
    </source>
</evidence>
<organism evidence="11 12">
    <name type="scientific">Effrenium voratum</name>
    <dbReference type="NCBI Taxonomy" id="2562239"/>
    <lineage>
        <taxon>Eukaryota</taxon>
        <taxon>Sar</taxon>
        <taxon>Alveolata</taxon>
        <taxon>Dinophyceae</taxon>
        <taxon>Suessiales</taxon>
        <taxon>Symbiodiniaceae</taxon>
        <taxon>Effrenium</taxon>
    </lineage>
</organism>
<dbReference type="Pfam" id="PF00217">
    <property type="entry name" value="ATP-gua_Ptrans"/>
    <property type="match status" value="1"/>
</dbReference>
<evidence type="ECO:0000256" key="4">
    <source>
        <dbReference type="ARBA" id="ARBA00022777"/>
    </source>
</evidence>
<evidence type="ECO:0000256" key="2">
    <source>
        <dbReference type="ARBA" id="ARBA00022679"/>
    </source>
</evidence>
<feature type="binding site" evidence="7">
    <location>
        <begin position="680"/>
        <end position="684"/>
    </location>
    <ligand>
        <name>ATP</name>
        <dbReference type="ChEBI" id="CHEBI:30616"/>
    </ligand>
</feature>
<evidence type="ECO:0000256" key="1">
    <source>
        <dbReference type="ARBA" id="ARBA00006798"/>
    </source>
</evidence>
<evidence type="ECO:0000256" key="5">
    <source>
        <dbReference type="ARBA" id="ARBA00022840"/>
    </source>
</evidence>
<reference evidence="11" key="1">
    <citation type="submission" date="2023-08" db="EMBL/GenBank/DDBJ databases">
        <authorList>
            <person name="Chen Y."/>
            <person name="Shah S."/>
            <person name="Dougan E. K."/>
            <person name="Thang M."/>
            <person name="Chan C."/>
        </authorList>
    </citation>
    <scope>NUCLEOTIDE SEQUENCE</scope>
</reference>
<feature type="domain" description="Phosphagen kinase N-terminal" evidence="9">
    <location>
        <begin position="177"/>
        <end position="268"/>
    </location>
</feature>
<feature type="binding site" evidence="7">
    <location>
        <begin position="477"/>
        <end position="481"/>
    </location>
    <ligand>
        <name>ATP</name>
        <dbReference type="ChEBI" id="CHEBI:30616"/>
    </ligand>
</feature>
<keyword evidence="3 7" id="KW-0547">Nucleotide-binding</keyword>
<feature type="region of interest" description="Disordered" evidence="8">
    <location>
        <begin position="93"/>
        <end position="113"/>
    </location>
</feature>
<keyword evidence="12" id="KW-1185">Reference proteome</keyword>
<dbReference type="AlphaFoldDB" id="A0AA36I5K8"/>
<evidence type="ECO:0000256" key="7">
    <source>
        <dbReference type="PROSITE-ProRule" id="PRU00843"/>
    </source>
</evidence>
<comment type="caution">
    <text evidence="7">Lacks conserved residue(s) required for the propagation of feature annotation.</text>
</comment>
<dbReference type="InterPro" id="IPR036802">
    <property type="entry name" value="ATP-guanido_PTrfase_N_sf"/>
</dbReference>
<dbReference type="GO" id="GO:0046314">
    <property type="term" value="P:phosphocreatine biosynthetic process"/>
    <property type="evidence" value="ECO:0007669"/>
    <property type="project" value="InterPro"/>
</dbReference>
<feature type="domain" description="Phosphagen kinase N-terminal" evidence="9">
    <location>
        <begin position="571"/>
        <end position="659"/>
    </location>
</feature>
<keyword evidence="4 7" id="KW-0418">Kinase</keyword>
<dbReference type="PANTHER" id="PTHR11547">
    <property type="entry name" value="ARGININE OR CREATINE KINASE"/>
    <property type="match status" value="1"/>
</dbReference>
<feature type="non-terminal residue" evidence="11">
    <location>
        <position position="1"/>
    </location>
</feature>
<keyword evidence="5 7" id="KW-0067">ATP-binding</keyword>
<sequence length="802" mass="88768">MNIKVLDVEELPANTFLSMRYGEVRKQAPFRAGETFSFPSGTKEPKAFTVDVLRKVASAQISLAGISAMGACVKNVEIDSLDISNAPMKVSFEASTRASDSEEKGLSRGKSAAERAKQYMEQSGIQPFLQEMFAELLERKPEDYLGFLADFIDQKRDEADQMEGIDFSFEPGLGDEALPGFESFPLPDLSKHTSIATEVLRSSTLREAIPELATQSTSKDVTLARCVKAAVDCPGHPLVKVAGAFAGDVESYDTFRAFFDPLVAKMHPGWPVQGANWPHPVDQDVSKIADTSVDYMGVYVVYSSLEARRNIEGLRFPMCCLQEERREVEKILCSACTSSVGSSLRGSYLPLRGSQSCPLRPHGMAAYQEERLRKMSMLLTEPDSTLKLAAGFGRHWPDARGVFVADTPGVCVWCNEEDHFRFFARSEGCDLRQLYVRLAKAMRGVEEAVTRKGHRLARSERLGWITSCPSKLGAALRLTVTLRIPKLAKALDLPALCQSLQLVCDASTSAISGNLWQLHSADSLGLSEVDFMKSMVQACQLLVSLEQRLEKNQSIFPVLPGIGFEYPSRFPRGSCPKEMPDLSSCSSLVAACLRAEPELYTNFCQLSTSRNTGLGDCLRPGFDPEVGKHRTQTGLVAGDEECVDTFKDIFLAVHRQLQPQPFELPSQYQRLDTVQLPCKWVKIEMRRNISGIRFAPCTSSAERREVERLLLRSLQAAPSSGKYLPLPLSTSYPLMPNGTDPQEEQRLVQLGKLFTFPRTPAELSAGVGREWPDARGAFVMDSEDAAGETVLWINQADHLRLR</sequence>
<evidence type="ECO:0000256" key="3">
    <source>
        <dbReference type="ARBA" id="ARBA00022741"/>
    </source>
</evidence>
<dbReference type="Pfam" id="PF02807">
    <property type="entry name" value="ATP-gua_PtransN"/>
    <property type="match status" value="2"/>
</dbReference>
<evidence type="ECO:0000256" key="8">
    <source>
        <dbReference type="SAM" id="MobiDB-lite"/>
    </source>
</evidence>
<dbReference type="PROSITE" id="PS51509">
    <property type="entry name" value="PHOSPHAGEN_KINASE_N"/>
    <property type="match status" value="2"/>
</dbReference>
<feature type="compositionally biased region" description="Basic and acidic residues" evidence="8">
    <location>
        <begin position="99"/>
        <end position="113"/>
    </location>
</feature>
<feature type="binding site" evidence="7">
    <location>
        <begin position="302"/>
        <end position="306"/>
    </location>
    <ligand>
        <name>ATP</name>
        <dbReference type="ChEBI" id="CHEBI:30616"/>
    </ligand>
</feature>
<dbReference type="PROSITE" id="PS51510">
    <property type="entry name" value="PHOSPHAGEN_KINASE_C"/>
    <property type="match status" value="2"/>
</dbReference>
<dbReference type="SUPFAM" id="SSF55931">
    <property type="entry name" value="Glutamine synthetase/guanido kinase"/>
    <property type="match status" value="2"/>
</dbReference>
<feature type="domain" description="Phosphagen kinase C-terminal" evidence="10">
    <location>
        <begin position="299"/>
        <end position="549"/>
    </location>
</feature>
<dbReference type="InterPro" id="IPR022414">
    <property type="entry name" value="ATP-guanido_PTrfase_cat"/>
</dbReference>
<evidence type="ECO:0000313" key="12">
    <source>
        <dbReference type="Proteomes" id="UP001178507"/>
    </source>
</evidence>
<dbReference type="Gene3D" id="3.30.590.10">
    <property type="entry name" value="Glutamine synthetase/guanido kinase, catalytic domain"/>
    <property type="match status" value="2"/>
</dbReference>
<protein>
    <submittedName>
        <fullName evidence="11">Uncharacterized protein</fullName>
    </submittedName>
</protein>
<dbReference type="EMBL" id="CAUJNA010000813">
    <property type="protein sequence ID" value="CAJ1381462.1"/>
    <property type="molecule type" value="Genomic_DNA"/>
</dbReference>
<comment type="caution">
    <text evidence="11">The sequence shown here is derived from an EMBL/GenBank/DDBJ whole genome shotgun (WGS) entry which is preliminary data.</text>
</comment>
<feature type="binding site" evidence="7">
    <location>
        <position position="800"/>
    </location>
    <ligand>
        <name>ATP</name>
        <dbReference type="ChEBI" id="CHEBI:30616"/>
    </ligand>
</feature>
<feature type="domain" description="Phosphagen kinase C-terminal" evidence="10">
    <location>
        <begin position="677"/>
        <end position="802"/>
    </location>
</feature>
<dbReference type="InterPro" id="IPR014746">
    <property type="entry name" value="Gln_synth/guanido_kin_cat_dom"/>
</dbReference>
<gene>
    <name evidence="11" type="ORF">EVOR1521_LOCUS9146</name>
</gene>
<proteinExistence type="inferred from homology"/>
<evidence type="ECO:0000256" key="6">
    <source>
        <dbReference type="PROSITE-ProRule" id="PRU00842"/>
    </source>
</evidence>
<dbReference type="InterPro" id="IPR022413">
    <property type="entry name" value="ATP-guanido_PTrfase_N"/>
</dbReference>
<evidence type="ECO:0000259" key="10">
    <source>
        <dbReference type="PROSITE" id="PS51510"/>
    </source>
</evidence>
<dbReference type="GO" id="GO:0004111">
    <property type="term" value="F:creatine kinase activity"/>
    <property type="evidence" value="ECO:0007669"/>
    <property type="project" value="InterPro"/>
</dbReference>
<evidence type="ECO:0000259" key="9">
    <source>
        <dbReference type="PROSITE" id="PS51509"/>
    </source>
</evidence>
<dbReference type="GO" id="GO:0005524">
    <property type="term" value="F:ATP binding"/>
    <property type="evidence" value="ECO:0007669"/>
    <property type="project" value="UniProtKB-UniRule"/>
</dbReference>
<accession>A0AA36I5K8</accession>
<feature type="binding site" evidence="7">
    <location>
        <position position="421"/>
    </location>
    <ligand>
        <name>ATP</name>
        <dbReference type="ChEBI" id="CHEBI:30616"/>
    </ligand>
</feature>
<dbReference type="Gene3D" id="1.10.135.10">
    <property type="entry name" value="ATP:guanido phosphotransferase, N-terminal domain"/>
    <property type="match status" value="2"/>
</dbReference>
<dbReference type="Proteomes" id="UP001178507">
    <property type="component" value="Unassembled WGS sequence"/>
</dbReference>
<dbReference type="InterPro" id="IPR000749">
    <property type="entry name" value="ATP-guanido_PTrfase"/>
</dbReference>
<dbReference type="CDD" id="cd22961">
    <property type="entry name" value="DD_TEX55-like"/>
    <property type="match status" value="1"/>
</dbReference>
<feature type="binding site" evidence="7">
    <location>
        <begin position="505"/>
        <end position="510"/>
    </location>
    <ligand>
        <name>ATP</name>
        <dbReference type="ChEBI" id="CHEBI:30616"/>
    </ligand>
</feature>
<dbReference type="PANTHER" id="PTHR11547:SF38">
    <property type="entry name" value="ARGININE KINASE 1-RELATED"/>
    <property type="match status" value="1"/>
</dbReference>
<dbReference type="SUPFAM" id="SSF48034">
    <property type="entry name" value="Guanido kinase N-terminal domain"/>
    <property type="match status" value="2"/>
</dbReference>
<name>A0AA36I5K8_9DINO</name>